<reference evidence="7" key="1">
    <citation type="journal article" date="2014" name="Genome Announc.">
        <title>Draft Genome Sequences of Three Alkaliphilic Bacillus Strains, Bacillus wakoensis JCM 9140T, Bacillus akibai JCM 9157T, and Bacillus hemicellulosilyticus JCM 9152T.</title>
        <authorList>
            <person name="Yuki M."/>
            <person name="Oshima K."/>
            <person name="Suda W."/>
            <person name="Oshida Y."/>
            <person name="Kitamura K."/>
            <person name="Iida T."/>
            <person name="Hattori M."/>
            <person name="Ohkuma M."/>
        </authorList>
    </citation>
    <scope>NUCLEOTIDE SEQUENCE [LARGE SCALE GENOMIC DNA]</scope>
    <source>
        <strain evidence="7">JCM 9152</strain>
    </source>
</reference>
<dbReference type="PANTHER" id="PTHR38480:SF1">
    <property type="entry name" value="SLR0254 PROTEIN"/>
    <property type="match status" value="1"/>
</dbReference>
<evidence type="ECO:0000313" key="7">
    <source>
        <dbReference type="EMBL" id="GAE29698.1"/>
    </source>
</evidence>
<keyword evidence="3 5" id="KW-1133">Transmembrane helix</keyword>
<feature type="transmembrane region" description="Helical" evidence="5">
    <location>
        <begin position="27"/>
        <end position="51"/>
    </location>
</feature>
<dbReference type="Proteomes" id="UP000018895">
    <property type="component" value="Unassembled WGS sequence"/>
</dbReference>
<dbReference type="RefSeq" id="WP_369384523.1">
    <property type="nucleotide sequence ID" value="NZ_BAUU01000006.1"/>
</dbReference>
<evidence type="ECO:0000256" key="1">
    <source>
        <dbReference type="ARBA" id="ARBA00004141"/>
    </source>
</evidence>
<accession>W4QDD2</accession>
<dbReference type="Pfam" id="PF06271">
    <property type="entry name" value="RDD"/>
    <property type="match status" value="1"/>
</dbReference>
<gene>
    <name evidence="7" type="ORF">JCM9152_1073</name>
</gene>
<proteinExistence type="predicted"/>
<keyword evidence="8" id="KW-1185">Reference proteome</keyword>
<feature type="domain" description="RDD" evidence="6">
    <location>
        <begin position="21"/>
        <end position="153"/>
    </location>
</feature>
<evidence type="ECO:0000256" key="4">
    <source>
        <dbReference type="ARBA" id="ARBA00023136"/>
    </source>
</evidence>
<evidence type="ECO:0000259" key="6">
    <source>
        <dbReference type="Pfam" id="PF06271"/>
    </source>
</evidence>
<dbReference type="AlphaFoldDB" id="W4QDD2"/>
<evidence type="ECO:0000256" key="3">
    <source>
        <dbReference type="ARBA" id="ARBA00022989"/>
    </source>
</evidence>
<comment type="subcellular location">
    <subcellularLocation>
        <location evidence="1">Membrane</location>
        <topology evidence="1">Multi-pass membrane protein</topology>
    </subcellularLocation>
</comment>
<dbReference type="GO" id="GO:0016020">
    <property type="term" value="C:membrane"/>
    <property type="evidence" value="ECO:0007669"/>
    <property type="project" value="UniProtKB-SubCell"/>
</dbReference>
<dbReference type="STRING" id="1236971.JCM9152_1073"/>
<keyword evidence="4 5" id="KW-0472">Membrane</keyword>
<dbReference type="InterPro" id="IPR010432">
    <property type="entry name" value="RDD"/>
</dbReference>
<organism evidence="7 8">
    <name type="scientific">Halalkalibacter hemicellulosilyticusJCM 9152</name>
    <dbReference type="NCBI Taxonomy" id="1236971"/>
    <lineage>
        <taxon>Bacteria</taxon>
        <taxon>Bacillati</taxon>
        <taxon>Bacillota</taxon>
        <taxon>Bacilli</taxon>
        <taxon>Bacillales</taxon>
        <taxon>Bacillaceae</taxon>
        <taxon>Halalkalibacter</taxon>
    </lineage>
</organism>
<evidence type="ECO:0000313" key="8">
    <source>
        <dbReference type="Proteomes" id="UP000018895"/>
    </source>
</evidence>
<dbReference type="PANTHER" id="PTHR38480">
    <property type="entry name" value="SLR0254 PROTEIN"/>
    <property type="match status" value="1"/>
</dbReference>
<evidence type="ECO:0000256" key="2">
    <source>
        <dbReference type="ARBA" id="ARBA00022692"/>
    </source>
</evidence>
<protein>
    <submittedName>
        <fullName evidence="7">Integral membrane protein</fullName>
    </submittedName>
</protein>
<name>W4QDD2_9BACI</name>
<feature type="transmembrane region" description="Helical" evidence="5">
    <location>
        <begin position="63"/>
        <end position="83"/>
    </location>
</feature>
<keyword evidence="2 5" id="KW-0812">Transmembrane</keyword>
<sequence length="182" mass="20681">MNQEQVQVKTPEYVSLQFQSAGLGSRASAFIIDQAIIMIANITILIGAIYLMDFMGLFMGTSWVPIAIVTILAFLINWGYFFFLEYFTGGRTLGKKMLGIRVMQENGHSITLLSSFIRNLLRIVDQLPAGYLLGILMIFFHSKHKRLGDLAAGTLVVHERRVRKRKKKTAIEKEIERRGITR</sequence>
<comment type="caution">
    <text evidence="7">The sequence shown here is derived from an EMBL/GenBank/DDBJ whole genome shotgun (WGS) entry which is preliminary data.</text>
</comment>
<dbReference type="EMBL" id="BAUU01000006">
    <property type="protein sequence ID" value="GAE29698.1"/>
    <property type="molecule type" value="Genomic_DNA"/>
</dbReference>
<evidence type="ECO:0000256" key="5">
    <source>
        <dbReference type="SAM" id="Phobius"/>
    </source>
</evidence>